<feature type="transmembrane region" description="Helical" evidence="1">
    <location>
        <begin position="400"/>
        <end position="417"/>
    </location>
</feature>
<feature type="transmembrane region" description="Helical" evidence="1">
    <location>
        <begin position="268"/>
        <end position="288"/>
    </location>
</feature>
<protein>
    <submittedName>
        <fullName evidence="2">Uncharacterized protein</fullName>
    </submittedName>
</protein>
<keyword evidence="1" id="KW-1133">Transmembrane helix</keyword>
<reference evidence="2 3" key="1">
    <citation type="submission" date="2018-06" db="EMBL/GenBank/DDBJ databases">
        <title>Paenibacillus imtechensis sp. nov.</title>
        <authorList>
            <person name="Pinnaka A.K."/>
            <person name="Singh H."/>
            <person name="Kaur M."/>
        </authorList>
    </citation>
    <scope>NUCLEOTIDE SEQUENCE [LARGE SCALE GENOMIC DNA]</scope>
    <source>
        <strain evidence="2 3">SMB1</strain>
    </source>
</reference>
<evidence type="ECO:0000313" key="3">
    <source>
        <dbReference type="Proteomes" id="UP000249522"/>
    </source>
</evidence>
<feature type="transmembrane region" description="Helical" evidence="1">
    <location>
        <begin position="55"/>
        <end position="74"/>
    </location>
</feature>
<comment type="caution">
    <text evidence="2">The sequence shown here is derived from an EMBL/GenBank/DDBJ whole genome shotgun (WGS) entry which is preliminary data.</text>
</comment>
<feature type="transmembrane region" description="Helical" evidence="1">
    <location>
        <begin position="112"/>
        <end position="138"/>
    </location>
</feature>
<name>A0A2W1L967_9BACL</name>
<dbReference type="EMBL" id="QKRB01000036">
    <property type="protein sequence ID" value="PZD96738.1"/>
    <property type="molecule type" value="Genomic_DNA"/>
</dbReference>
<feature type="transmembrane region" description="Helical" evidence="1">
    <location>
        <begin position="300"/>
        <end position="319"/>
    </location>
</feature>
<feature type="transmembrane region" description="Helical" evidence="1">
    <location>
        <begin position="340"/>
        <end position="359"/>
    </location>
</feature>
<feature type="transmembrane region" description="Helical" evidence="1">
    <location>
        <begin position="371"/>
        <end position="388"/>
    </location>
</feature>
<feature type="transmembrane region" description="Helical" evidence="1">
    <location>
        <begin position="423"/>
        <end position="439"/>
    </location>
</feature>
<dbReference type="AlphaFoldDB" id="A0A2W1L967"/>
<evidence type="ECO:0000256" key="1">
    <source>
        <dbReference type="SAM" id="Phobius"/>
    </source>
</evidence>
<keyword evidence="3" id="KW-1185">Reference proteome</keyword>
<dbReference type="Proteomes" id="UP000249522">
    <property type="component" value="Unassembled WGS sequence"/>
</dbReference>
<organism evidence="2 3">
    <name type="scientific">Paenibacillus sambharensis</name>
    <dbReference type="NCBI Taxonomy" id="1803190"/>
    <lineage>
        <taxon>Bacteria</taxon>
        <taxon>Bacillati</taxon>
        <taxon>Bacillota</taxon>
        <taxon>Bacilli</taxon>
        <taxon>Bacillales</taxon>
        <taxon>Paenibacillaceae</taxon>
        <taxon>Paenibacillus</taxon>
    </lineage>
</organism>
<dbReference type="OrthoDB" id="2660500at2"/>
<dbReference type="RefSeq" id="WP_111145749.1">
    <property type="nucleotide sequence ID" value="NZ_QKRB01000036.1"/>
</dbReference>
<feature type="transmembrane region" description="Helical" evidence="1">
    <location>
        <begin position="25"/>
        <end position="43"/>
    </location>
</feature>
<feature type="transmembrane region" description="Helical" evidence="1">
    <location>
        <begin position="193"/>
        <end position="213"/>
    </location>
</feature>
<gene>
    <name evidence="2" type="ORF">DNH61_05945</name>
</gene>
<accession>A0A2W1L967</accession>
<proteinExistence type="predicted"/>
<feature type="transmembrane region" description="Helical" evidence="1">
    <location>
        <begin position="159"/>
        <end position="178"/>
    </location>
</feature>
<sequence length="446" mass="51186">MNLSLFRRLLQIAYDDPQGSILKQAVIHFIIFAITFSLVVAGFRSMGIERVMEIYVWVHFVIHLIFIFFTAAILHSMDKMIGFMSHTPVTAPEVFYKVYAAASFTLSNGVEYALILIIFFSFGAGLWDVLTFIFILEAMRFTRVFLEFVLAWFKTLTNVRLYLSAAFFFGLLAFLISVKQGRFSWEMLDMNMLLQYSVLCLFAIGMITGPYLVNRLLIIQKRSPELYLSLTRRIGRASGASAAAWGLQALYSMQLMRMLRDSAYIGRYVRLCIIVVILTLVNVMFLQQYEETPARTLVDLSYMVCMVSYITYQLDYGLVKHSHLAQFPIRMRHVQGAIDSLHGMLLLMFALLMGLVEILSNPATSSQWMDGLSAFGIFYLLSIGIPVPDSKISSYQKLGLYFQFFFLSLPVKIAFQYNVLNDWYIQLAVLLAAGLLLYVRKYRRLK</sequence>
<evidence type="ECO:0000313" key="2">
    <source>
        <dbReference type="EMBL" id="PZD96738.1"/>
    </source>
</evidence>
<keyword evidence="1" id="KW-0812">Transmembrane</keyword>
<keyword evidence="1" id="KW-0472">Membrane</keyword>